<protein>
    <recommendedName>
        <fullName evidence="5">Methyltransferase</fullName>
    </recommendedName>
</protein>
<dbReference type="InterPro" id="IPR018773">
    <property type="entry name" value="MeTrfase_reg_dom_prd"/>
</dbReference>
<dbReference type="AlphaFoldDB" id="A0A0M1VSJ4"/>
<dbReference type="InterPro" id="IPR029063">
    <property type="entry name" value="SAM-dependent_MTases_sf"/>
</dbReference>
<dbReference type="InterPro" id="IPR050723">
    <property type="entry name" value="CFA/CMAS"/>
</dbReference>
<reference evidence="3 4" key="1">
    <citation type="submission" date="2011-10" db="EMBL/GenBank/DDBJ databases">
        <title>The Genome Sequence of Fusobacterium sp. 4_1_13.</title>
        <authorList>
            <consortium name="The Broad Institute Genome Sequencing Platform"/>
            <person name="Earl A."/>
            <person name="Ward D."/>
            <person name="Feldgarden M."/>
            <person name="Gevers D."/>
            <person name="Strauss J."/>
            <person name="Ambrose C."/>
            <person name="Allen-Vercoe E."/>
            <person name="Young S.K."/>
            <person name="Zeng Q."/>
            <person name="Gargeya S."/>
            <person name="Fitzgerald M."/>
            <person name="Haas B."/>
            <person name="Abouelleil A."/>
            <person name="Alvarado L."/>
            <person name="Arachchi H.M."/>
            <person name="Berlin A."/>
            <person name="Brown A."/>
            <person name="Chapman S.B."/>
            <person name="Chen Z."/>
            <person name="Dunbar C."/>
            <person name="Freedman E."/>
            <person name="Gearin G."/>
            <person name="Goldberg J."/>
            <person name="Griggs A."/>
            <person name="Gujja S."/>
            <person name="Heiman D."/>
            <person name="Howarth C."/>
            <person name="Larson L."/>
            <person name="Lui A."/>
            <person name="MacDonald P.J."/>
            <person name="Montmayeur A."/>
            <person name="Murphy C."/>
            <person name="Neiman D."/>
            <person name="Pearson M."/>
            <person name="Priest M."/>
            <person name="Roberts A."/>
            <person name="Saif S."/>
            <person name="Shea T."/>
            <person name="Shenoy N."/>
            <person name="Sisk P."/>
            <person name="Stolte C."/>
            <person name="Sykes S."/>
            <person name="Wortman J."/>
            <person name="Nusbaum C."/>
            <person name="Birren B."/>
        </authorList>
    </citation>
    <scope>NUCLEOTIDE SEQUENCE [LARGE SCALE GENOMIC DNA]</scope>
    <source>
        <strain evidence="3 4">4_1_13</strain>
    </source>
</reference>
<dbReference type="eggNOG" id="COG4797">
    <property type="taxonomic scope" value="Bacteria"/>
</dbReference>
<dbReference type="Gene3D" id="3.40.50.150">
    <property type="entry name" value="Vaccinia Virus protein VP39"/>
    <property type="match status" value="1"/>
</dbReference>
<evidence type="ECO:0000259" key="1">
    <source>
        <dbReference type="Pfam" id="PF08242"/>
    </source>
</evidence>
<evidence type="ECO:0008006" key="5">
    <source>
        <dbReference type="Google" id="ProtNLM"/>
    </source>
</evidence>
<name>A0A0M1VSJ4_FUSVC</name>
<evidence type="ECO:0000313" key="3">
    <source>
        <dbReference type="EMBL" id="EEO39535.1"/>
    </source>
</evidence>
<comment type="caution">
    <text evidence="3">The sequence shown here is derived from an EMBL/GenBank/DDBJ whole genome shotgun (WGS) entry which is preliminary data.</text>
</comment>
<dbReference type="RefSeq" id="WP_008797477.1">
    <property type="nucleotide sequence ID" value="NZ_KQ235735.1"/>
</dbReference>
<evidence type="ECO:0000313" key="4">
    <source>
        <dbReference type="Proteomes" id="UP000004925"/>
    </source>
</evidence>
<dbReference type="eggNOG" id="COG2890">
    <property type="taxonomic scope" value="Bacteria"/>
</dbReference>
<organism evidence="3 4">
    <name type="scientific">Fusobacterium vincentii 4_1_13</name>
    <dbReference type="NCBI Taxonomy" id="469606"/>
    <lineage>
        <taxon>Bacteria</taxon>
        <taxon>Fusobacteriati</taxon>
        <taxon>Fusobacteriota</taxon>
        <taxon>Fusobacteriia</taxon>
        <taxon>Fusobacteriales</taxon>
        <taxon>Fusobacteriaceae</taxon>
        <taxon>Fusobacterium</taxon>
    </lineage>
</organism>
<dbReference type="PANTHER" id="PTHR43667:SF2">
    <property type="entry name" value="FATTY ACID C-METHYL TRANSFERASE"/>
    <property type="match status" value="1"/>
</dbReference>
<dbReference type="InterPro" id="IPR013217">
    <property type="entry name" value="Methyltransf_12"/>
</dbReference>
<dbReference type="CDD" id="cd02440">
    <property type="entry name" value="AdoMet_MTases"/>
    <property type="match status" value="1"/>
</dbReference>
<dbReference type="Pfam" id="PF08242">
    <property type="entry name" value="Methyltransf_12"/>
    <property type="match status" value="1"/>
</dbReference>
<dbReference type="Proteomes" id="UP000004925">
    <property type="component" value="Unassembled WGS sequence"/>
</dbReference>
<evidence type="ECO:0000259" key="2">
    <source>
        <dbReference type="Pfam" id="PF10119"/>
    </source>
</evidence>
<feature type="domain" description="Methyltransferase regulatory" evidence="2">
    <location>
        <begin position="224"/>
        <end position="307"/>
    </location>
</feature>
<sequence length="517" mass="59947">MINKETLENVKAVQNSYDETPYKSKTFYYTQPGRQQMVLKLLGFLTPNLENARVLEIGCSFGGNIIPFALENPKADIVGIDLSGVQIDEGNRIIEYLGLENIRLIHQNVLEFDKKLGKFDYIICHGVFSWVNEEVQRGILNVIKNHLTENGSAILSYNTYPGWKNLEVARDVMLFRDEMLKNRGEQINESNAVKYGRGAIEFLSQFSILNEKIKNGITGITEKDDYYILHEYFEENNQPLYLYNFNKMLLEHGLIHVVDSDLMKTFPNISNEIEEKLTAECGNDNVAKEQYYDFLLDRQFRISIVTHEANKEKINISKDVRITDLKEIDIRGKYEKNKDGFYIIENNEIKDEEVSLILDILSENYPNTITIDELEKKVKEKNKLETNNVYANAVYLMYGKLVEAYSRKLTVKKEEKIKLNPKYKKYLDYFITNSSPVIALASYEGTVNYDNFNPIMLSIMTLFDGTRTDEDIFNLLLEKEKAGEVVITFEDSSSKEEVIKNNIEICRNFIEINFLNK</sequence>
<dbReference type="PANTHER" id="PTHR43667">
    <property type="entry name" value="CYCLOPROPANE-FATTY-ACYL-PHOSPHOLIPID SYNTHASE"/>
    <property type="match status" value="1"/>
</dbReference>
<proteinExistence type="predicted"/>
<gene>
    <name evidence="3" type="ORF">FSCG_00248</name>
</gene>
<feature type="domain" description="Methyltransferase type 12" evidence="1">
    <location>
        <begin position="55"/>
        <end position="151"/>
    </location>
</feature>
<dbReference type="EMBL" id="ACDE02000013">
    <property type="protein sequence ID" value="EEO39535.1"/>
    <property type="molecule type" value="Genomic_DNA"/>
</dbReference>
<dbReference type="Pfam" id="PF10119">
    <property type="entry name" value="MethyTransf_Reg"/>
    <property type="match status" value="1"/>
</dbReference>
<accession>A0A0M1VSJ4</accession>
<dbReference type="HOGENOM" id="CLU_037603_0_0_0"/>
<dbReference type="SUPFAM" id="SSF53335">
    <property type="entry name" value="S-adenosyl-L-methionine-dependent methyltransferases"/>
    <property type="match status" value="1"/>
</dbReference>